<dbReference type="Proteomes" id="UP000663836">
    <property type="component" value="Unassembled WGS sequence"/>
</dbReference>
<accession>A0A820F8N6</accession>
<organism evidence="2 3">
    <name type="scientific">Rotaria sordida</name>
    <dbReference type="NCBI Taxonomy" id="392033"/>
    <lineage>
        <taxon>Eukaryota</taxon>
        <taxon>Metazoa</taxon>
        <taxon>Spiralia</taxon>
        <taxon>Gnathifera</taxon>
        <taxon>Rotifera</taxon>
        <taxon>Eurotatoria</taxon>
        <taxon>Bdelloidea</taxon>
        <taxon>Philodinida</taxon>
        <taxon>Philodinidae</taxon>
        <taxon>Rotaria</taxon>
    </lineage>
</organism>
<feature type="compositionally biased region" description="Basic and acidic residues" evidence="1">
    <location>
        <begin position="66"/>
        <end position="79"/>
    </location>
</feature>
<comment type="caution">
    <text evidence="2">The sequence shown here is derived from an EMBL/GenBank/DDBJ whole genome shotgun (WGS) entry which is preliminary data.</text>
</comment>
<feature type="region of interest" description="Disordered" evidence="1">
    <location>
        <begin position="66"/>
        <end position="91"/>
    </location>
</feature>
<reference evidence="2" key="1">
    <citation type="submission" date="2021-02" db="EMBL/GenBank/DDBJ databases">
        <authorList>
            <person name="Nowell W R."/>
        </authorList>
    </citation>
    <scope>NUCLEOTIDE SEQUENCE</scope>
</reference>
<sequence length="91" mass="10293">MDNSSMNSFRIQLQLCDCSNDDFVPYRRSSVLSALVIDDFTSSKEDSTSSLLKNDNLIDDNVDQLSTHEKRSLEKEAYERTGSPLPKSQKS</sequence>
<evidence type="ECO:0000313" key="2">
    <source>
        <dbReference type="EMBL" id="CAF4259094.1"/>
    </source>
</evidence>
<protein>
    <submittedName>
        <fullName evidence="2">Uncharacterized protein</fullName>
    </submittedName>
</protein>
<name>A0A820F8N6_9BILA</name>
<evidence type="ECO:0000256" key="1">
    <source>
        <dbReference type="SAM" id="MobiDB-lite"/>
    </source>
</evidence>
<evidence type="ECO:0000313" key="3">
    <source>
        <dbReference type="Proteomes" id="UP000663836"/>
    </source>
</evidence>
<dbReference type="EMBL" id="CAJOBD010024292">
    <property type="protein sequence ID" value="CAF4259094.1"/>
    <property type="molecule type" value="Genomic_DNA"/>
</dbReference>
<dbReference type="AlphaFoldDB" id="A0A820F8N6"/>
<gene>
    <name evidence="2" type="ORF">JBS370_LOCUS39004</name>
</gene>
<proteinExistence type="predicted"/>